<dbReference type="PANTHER" id="PTHR11119">
    <property type="entry name" value="XANTHINE-URACIL / VITAMIN C PERMEASE FAMILY MEMBER"/>
    <property type="match status" value="1"/>
</dbReference>
<dbReference type="AlphaFoldDB" id="R7TWR5"/>
<feature type="transmembrane region" description="Helical" evidence="6">
    <location>
        <begin position="208"/>
        <end position="226"/>
    </location>
</feature>
<feature type="transmembrane region" description="Helical" evidence="6">
    <location>
        <begin position="40"/>
        <end position="58"/>
    </location>
</feature>
<evidence type="ECO:0000256" key="4">
    <source>
        <dbReference type="ARBA" id="ARBA00022989"/>
    </source>
</evidence>
<evidence type="ECO:0008006" key="10">
    <source>
        <dbReference type="Google" id="ProtNLM"/>
    </source>
</evidence>
<feature type="transmembrane region" description="Helical" evidence="6">
    <location>
        <begin position="456"/>
        <end position="473"/>
    </location>
</feature>
<dbReference type="EMBL" id="KB308980">
    <property type="protein sequence ID" value="ELT95871.1"/>
    <property type="molecule type" value="Genomic_DNA"/>
</dbReference>
<dbReference type="GO" id="GO:0022857">
    <property type="term" value="F:transmembrane transporter activity"/>
    <property type="evidence" value="ECO:0007669"/>
    <property type="project" value="InterPro"/>
</dbReference>
<evidence type="ECO:0000313" key="8">
    <source>
        <dbReference type="EnsemblMetazoa" id="CapteP174658"/>
    </source>
</evidence>
<dbReference type="GO" id="GO:0016020">
    <property type="term" value="C:membrane"/>
    <property type="evidence" value="ECO:0007669"/>
    <property type="project" value="UniProtKB-SubCell"/>
</dbReference>
<feature type="transmembrane region" description="Helical" evidence="6">
    <location>
        <begin position="396"/>
        <end position="418"/>
    </location>
</feature>
<proteinExistence type="inferred from homology"/>
<reference evidence="8" key="3">
    <citation type="submission" date="2015-06" db="UniProtKB">
        <authorList>
            <consortium name="EnsemblMetazoa"/>
        </authorList>
    </citation>
    <scope>IDENTIFICATION</scope>
</reference>
<accession>R7TWR5</accession>
<feature type="transmembrane region" description="Helical" evidence="6">
    <location>
        <begin position="485"/>
        <end position="508"/>
    </location>
</feature>
<evidence type="ECO:0000256" key="1">
    <source>
        <dbReference type="ARBA" id="ARBA00004141"/>
    </source>
</evidence>
<feature type="transmembrane region" description="Helical" evidence="6">
    <location>
        <begin position="183"/>
        <end position="201"/>
    </location>
</feature>
<protein>
    <recommendedName>
        <fullName evidence="10">Solute carrier family 23 member 2</fullName>
    </recommendedName>
</protein>
<dbReference type="FunCoup" id="R7TWR5">
    <property type="interactions" value="114"/>
</dbReference>
<comment type="subcellular location">
    <subcellularLocation>
        <location evidence="1">Membrane</location>
        <topology evidence="1">Multi-pass membrane protein</topology>
    </subcellularLocation>
</comment>
<reference evidence="7 9" key="2">
    <citation type="journal article" date="2013" name="Nature">
        <title>Insights into bilaterian evolution from three spiralian genomes.</title>
        <authorList>
            <person name="Simakov O."/>
            <person name="Marletaz F."/>
            <person name="Cho S.J."/>
            <person name="Edsinger-Gonzales E."/>
            <person name="Havlak P."/>
            <person name="Hellsten U."/>
            <person name="Kuo D.H."/>
            <person name="Larsson T."/>
            <person name="Lv J."/>
            <person name="Arendt D."/>
            <person name="Savage R."/>
            <person name="Osoegawa K."/>
            <person name="de Jong P."/>
            <person name="Grimwood J."/>
            <person name="Chapman J.A."/>
            <person name="Shapiro H."/>
            <person name="Aerts A."/>
            <person name="Otillar R.P."/>
            <person name="Terry A.Y."/>
            <person name="Boore J.L."/>
            <person name="Grigoriev I.V."/>
            <person name="Lindberg D.R."/>
            <person name="Seaver E.C."/>
            <person name="Weisblat D.A."/>
            <person name="Putnam N.H."/>
            <person name="Rokhsar D.S."/>
        </authorList>
    </citation>
    <scope>NUCLEOTIDE SEQUENCE</scope>
    <source>
        <strain evidence="7 9">I ESC-2004</strain>
    </source>
</reference>
<organism evidence="7">
    <name type="scientific">Capitella teleta</name>
    <name type="common">Polychaete worm</name>
    <dbReference type="NCBI Taxonomy" id="283909"/>
    <lineage>
        <taxon>Eukaryota</taxon>
        <taxon>Metazoa</taxon>
        <taxon>Spiralia</taxon>
        <taxon>Lophotrochozoa</taxon>
        <taxon>Annelida</taxon>
        <taxon>Polychaeta</taxon>
        <taxon>Sedentaria</taxon>
        <taxon>Scolecida</taxon>
        <taxon>Capitellidae</taxon>
        <taxon>Capitella</taxon>
    </lineage>
</organism>
<keyword evidence="4 6" id="KW-1133">Transmembrane helix</keyword>
<keyword evidence="9" id="KW-1185">Reference proteome</keyword>
<gene>
    <name evidence="7" type="ORF">CAPTEDRAFT_174658</name>
</gene>
<feature type="transmembrane region" description="Helical" evidence="6">
    <location>
        <begin position="424"/>
        <end position="444"/>
    </location>
</feature>
<keyword evidence="5 6" id="KW-0472">Membrane</keyword>
<dbReference type="STRING" id="283909.R7TWR5"/>
<dbReference type="Pfam" id="PF00860">
    <property type="entry name" value="Xan_ur_permease"/>
    <property type="match status" value="1"/>
</dbReference>
<evidence type="ECO:0000256" key="3">
    <source>
        <dbReference type="ARBA" id="ARBA00022692"/>
    </source>
</evidence>
<feature type="transmembrane region" description="Helical" evidence="6">
    <location>
        <begin position="70"/>
        <end position="90"/>
    </location>
</feature>
<dbReference type="EnsemblMetazoa" id="CapteT174658">
    <property type="protein sequence ID" value="CapteP174658"/>
    <property type="gene ID" value="CapteG174658"/>
</dbReference>
<evidence type="ECO:0000313" key="9">
    <source>
        <dbReference type="Proteomes" id="UP000014760"/>
    </source>
</evidence>
<comment type="similarity">
    <text evidence="2">Belongs to the nucleobase:cation symporter-2 (NCS2) (TC 2.A.40) family.</text>
</comment>
<dbReference type="Proteomes" id="UP000014760">
    <property type="component" value="Unassembled WGS sequence"/>
</dbReference>
<dbReference type="EMBL" id="AMQN01011613">
    <property type="status" value="NOT_ANNOTATED_CDS"/>
    <property type="molecule type" value="Genomic_DNA"/>
</dbReference>
<reference evidence="9" key="1">
    <citation type="submission" date="2012-12" db="EMBL/GenBank/DDBJ databases">
        <authorList>
            <person name="Hellsten U."/>
            <person name="Grimwood J."/>
            <person name="Chapman J.A."/>
            <person name="Shapiro H."/>
            <person name="Aerts A."/>
            <person name="Otillar R.P."/>
            <person name="Terry A.Y."/>
            <person name="Boore J.L."/>
            <person name="Simakov O."/>
            <person name="Marletaz F."/>
            <person name="Cho S.-J."/>
            <person name="Edsinger-Gonzales E."/>
            <person name="Havlak P."/>
            <person name="Kuo D.-H."/>
            <person name="Larsson T."/>
            <person name="Lv J."/>
            <person name="Arendt D."/>
            <person name="Savage R."/>
            <person name="Osoegawa K."/>
            <person name="de Jong P."/>
            <person name="Lindberg D.R."/>
            <person name="Seaver E.C."/>
            <person name="Weisblat D.A."/>
            <person name="Putnam N.H."/>
            <person name="Grigoriev I.V."/>
            <person name="Rokhsar D.S."/>
        </authorList>
    </citation>
    <scope>NUCLEOTIDE SEQUENCE</scope>
    <source>
        <strain evidence="9">I ESC-2004</strain>
    </source>
</reference>
<evidence type="ECO:0000256" key="6">
    <source>
        <dbReference type="SAM" id="Phobius"/>
    </source>
</evidence>
<name>R7TWR5_CAPTE</name>
<keyword evidence="3 6" id="KW-0812">Transmembrane</keyword>
<sequence>MAKQKNKETEKGSDKLLGVQWRVNDVPPWHLCGVLGLQHYLAMFVGSLSVPFVLTPALCVGEDNIAKSEIIGTLFFVSGIITLLQIFLGVRLPMVQAGSFAILSPTLSYLRLSACPNLLPPGLCPRCNITDNNSLITGGPEHRDLWQSRLAHIQGSLMVASLLEVILGFSGTIGFLLRYIGPLSIAPTISLLGISLFRSAAEKAALQWWIAVGMFSLIVIFSQYLARIRIPLPAWSKLRGWHRTPYPLFEMFPIILAMMIMWLLCYIFTLTDVFPDDPDAWGYGARTDIRGDVIQDAAWFRIPYPGQWGVPKFDISLMCGLLAGLMASTVESVGDYYACARLAGAPPPPVHAINRGIAVEGLGSIFAGAVGTGNGTTSTSINVGVIGLTKSGSRTVIVVACAFMIVLAVINKFGALFVTVPDPIIGGSFFVLFGMIVSVGISNLKDVDMNSSRNMFVFGFSFFLGLTVSEWLNDNPGAIDTGSEIADNIITVLLSTSMFVGGITGFFLDNTIPGTRKARGMTEISTKASTLTPYEKAEIKSIYGLPFCEDAMAKSRMSRYLPFCSGFEARDLPEVCETEYSGQRL</sequence>
<evidence type="ECO:0000313" key="7">
    <source>
        <dbReference type="EMBL" id="ELT95871.1"/>
    </source>
</evidence>
<evidence type="ECO:0000256" key="5">
    <source>
        <dbReference type="ARBA" id="ARBA00023136"/>
    </source>
</evidence>
<dbReference type="OMA" id="SIVWFIC"/>
<dbReference type="OrthoDB" id="1641903at2759"/>
<dbReference type="InterPro" id="IPR006043">
    <property type="entry name" value="NCS2"/>
</dbReference>
<evidence type="ECO:0000256" key="2">
    <source>
        <dbReference type="ARBA" id="ARBA00008821"/>
    </source>
</evidence>
<feature type="transmembrane region" description="Helical" evidence="6">
    <location>
        <begin position="246"/>
        <end position="268"/>
    </location>
</feature>
<dbReference type="HOGENOM" id="CLU_017959_5_4_1"/>